<name>A0A1I7Z0S4_9BILA</name>
<evidence type="ECO:0000313" key="1">
    <source>
        <dbReference type="Proteomes" id="UP000095287"/>
    </source>
</evidence>
<dbReference type="WBParaSite" id="L893_g21615.t1">
    <property type="protein sequence ID" value="L893_g21615.t1"/>
    <property type="gene ID" value="L893_g21615"/>
</dbReference>
<dbReference type="AlphaFoldDB" id="A0A1I7Z0S4"/>
<evidence type="ECO:0000313" key="2">
    <source>
        <dbReference type="WBParaSite" id="L893_g21615.t1"/>
    </source>
</evidence>
<accession>A0A1I7Z0S4</accession>
<protein>
    <submittedName>
        <fullName evidence="2">F-box domain-containing protein</fullName>
    </submittedName>
</protein>
<proteinExistence type="predicted"/>
<sequence length="309" mass="35512">MDAVPVCFIESVLRYSERFFKYDLHKESEQLSGLWGRIGEFYLQQGGHVILLYAPIRGDRNECRLHYQIHGFNHIESRTLCPEVAKKISKTIMSIYLYIREGLDGESEWTSINPEDDKGVVNLLMRLEAPSLELNLYPYDREYDSLRLKFEKLMAKYPQLLRKFTSVELVSLEPPYAKLIQDMVSTGRLQSIEILGSVPAILPTSFWVDYFFSDSCTGLDATFEDFNVVLEVITRWKEMDPRHLTHIKSFGGIRASPEALADVGLKPDFTEPEHNDVTSFHLIDHPVDPSSFISVTFSKTFGSLCMCFN</sequence>
<organism evidence="1 2">
    <name type="scientific">Steinernema glaseri</name>
    <dbReference type="NCBI Taxonomy" id="37863"/>
    <lineage>
        <taxon>Eukaryota</taxon>
        <taxon>Metazoa</taxon>
        <taxon>Ecdysozoa</taxon>
        <taxon>Nematoda</taxon>
        <taxon>Chromadorea</taxon>
        <taxon>Rhabditida</taxon>
        <taxon>Tylenchina</taxon>
        <taxon>Panagrolaimomorpha</taxon>
        <taxon>Strongyloidoidea</taxon>
        <taxon>Steinernematidae</taxon>
        <taxon>Steinernema</taxon>
    </lineage>
</organism>
<dbReference type="Proteomes" id="UP000095287">
    <property type="component" value="Unplaced"/>
</dbReference>
<keyword evidence="1" id="KW-1185">Reference proteome</keyword>
<reference evidence="2" key="1">
    <citation type="submission" date="2016-11" db="UniProtKB">
        <authorList>
            <consortium name="WormBaseParasite"/>
        </authorList>
    </citation>
    <scope>IDENTIFICATION</scope>
</reference>